<dbReference type="Proteomes" id="UP001055307">
    <property type="component" value="Unassembled WGS sequence"/>
</dbReference>
<reference evidence="1" key="1">
    <citation type="journal article" date="2016" name="Front. Microbiol.">
        <title>Genome Sequence of the Piezophilic, Mesophilic Sulfate-Reducing Bacterium Desulfovibrio indicus J2T.</title>
        <authorList>
            <person name="Cao J."/>
            <person name="Maignien L."/>
            <person name="Shao Z."/>
            <person name="Alain K."/>
            <person name="Jebbar M."/>
        </authorList>
    </citation>
    <scope>NUCLEOTIDE SEQUENCE</scope>
    <source>
        <strain evidence="1">DSM 21893</strain>
    </source>
</reference>
<sequence>MLVGGNDLRSLPKVVAKSEMPVDVRRTDFIAVHLDKTPPGARLVLCDVTPPGKPKLTPPVVTDLFEVRLPQVHLADASDDGQEIENWLRPQAWDGR</sequence>
<accession>A0AAV4Z913</accession>
<keyword evidence="2" id="KW-1185">Reference proteome</keyword>
<proteinExistence type="predicted"/>
<gene>
    <name evidence="1" type="ORF">OICFNHDK_2785</name>
</gene>
<evidence type="ECO:0000313" key="1">
    <source>
        <dbReference type="EMBL" id="GJD40317.1"/>
    </source>
</evidence>
<evidence type="ECO:0000313" key="2">
    <source>
        <dbReference type="Proteomes" id="UP001055307"/>
    </source>
</evidence>
<protein>
    <submittedName>
        <fullName evidence="1">Uncharacterized protein</fullName>
    </submittedName>
</protein>
<comment type="caution">
    <text evidence="1">The sequence shown here is derived from an EMBL/GenBank/DDBJ whole genome shotgun (WGS) entry which is preliminary data.</text>
</comment>
<dbReference type="EMBL" id="BPQF01000013">
    <property type="protein sequence ID" value="GJD40317.1"/>
    <property type="molecule type" value="Genomic_DNA"/>
</dbReference>
<organism evidence="1 2">
    <name type="scientific">Methylobacterium bullatum</name>
    <dbReference type="NCBI Taxonomy" id="570505"/>
    <lineage>
        <taxon>Bacteria</taxon>
        <taxon>Pseudomonadati</taxon>
        <taxon>Pseudomonadota</taxon>
        <taxon>Alphaproteobacteria</taxon>
        <taxon>Hyphomicrobiales</taxon>
        <taxon>Methylobacteriaceae</taxon>
        <taxon>Methylobacterium</taxon>
    </lineage>
</organism>
<name>A0AAV4Z913_9HYPH</name>
<reference evidence="1" key="2">
    <citation type="submission" date="2021-08" db="EMBL/GenBank/DDBJ databases">
        <authorList>
            <person name="Tani A."/>
            <person name="Ola A."/>
            <person name="Ogura Y."/>
            <person name="Katsura K."/>
            <person name="Hayashi T."/>
        </authorList>
    </citation>
    <scope>NUCLEOTIDE SEQUENCE</scope>
    <source>
        <strain evidence="1">DSM 21893</strain>
    </source>
</reference>
<dbReference type="AlphaFoldDB" id="A0AAV4Z913"/>